<dbReference type="RefSeq" id="WP_081146438.1">
    <property type="nucleotide sequence ID" value="NZ_LVYD01000024.1"/>
</dbReference>
<evidence type="ECO:0000313" key="1">
    <source>
        <dbReference type="EMBL" id="OQP65539.1"/>
    </source>
</evidence>
<dbReference type="OrthoDB" id="9996970at2"/>
<organism evidence="1 2">
    <name type="scientific">Niastella vici</name>
    <dbReference type="NCBI Taxonomy" id="1703345"/>
    <lineage>
        <taxon>Bacteria</taxon>
        <taxon>Pseudomonadati</taxon>
        <taxon>Bacteroidota</taxon>
        <taxon>Chitinophagia</taxon>
        <taxon>Chitinophagales</taxon>
        <taxon>Chitinophagaceae</taxon>
        <taxon>Niastella</taxon>
    </lineage>
</organism>
<name>A0A1V9G4G7_9BACT</name>
<reference evidence="1 2" key="1">
    <citation type="submission" date="2016-03" db="EMBL/GenBank/DDBJ databases">
        <title>Niastella vici sp. nov., isolated from farmland soil.</title>
        <authorList>
            <person name="Chen L."/>
            <person name="Wang D."/>
            <person name="Yang S."/>
            <person name="Wang G."/>
        </authorList>
    </citation>
    <scope>NUCLEOTIDE SEQUENCE [LARGE SCALE GENOMIC DNA]</scope>
    <source>
        <strain evidence="1 2">DJ57</strain>
    </source>
</reference>
<keyword evidence="2" id="KW-1185">Reference proteome</keyword>
<gene>
    <name evidence="1" type="ORF">A3860_17905</name>
</gene>
<comment type="caution">
    <text evidence="1">The sequence shown here is derived from an EMBL/GenBank/DDBJ whole genome shotgun (WGS) entry which is preliminary data.</text>
</comment>
<proteinExistence type="predicted"/>
<sequence length="261" mass="30498">MSAIDFKDFEKVLEKEFTDLGFNFQDIKDNGVTKLDTQRYQLFGIKYIDSLPSPADGLYLVFNIKDLINEKPPFIELLSASLFSEMNEGKCHELVKKDYSINREKIPPIRQICNDLAQLLKIQIDLQHDFTQLGFEFVNISRWENISITEPRDSNDFLIDRLMLAHHYNDRDDIGYIFVAKKDNNSDKWHLDSINADVQINTERNIEGVIVVSKEYLSRDGPLPHKKQIQNEVLKKVRIEEVRERFFLNNSNSLKKKSLGK</sequence>
<protein>
    <submittedName>
        <fullName evidence="1">Uncharacterized protein</fullName>
    </submittedName>
</protein>
<dbReference type="EMBL" id="LVYD01000024">
    <property type="protein sequence ID" value="OQP65539.1"/>
    <property type="molecule type" value="Genomic_DNA"/>
</dbReference>
<dbReference type="Proteomes" id="UP000192796">
    <property type="component" value="Unassembled WGS sequence"/>
</dbReference>
<evidence type="ECO:0000313" key="2">
    <source>
        <dbReference type="Proteomes" id="UP000192796"/>
    </source>
</evidence>
<dbReference type="AlphaFoldDB" id="A0A1V9G4G7"/>
<dbReference type="STRING" id="1703345.A3860_17905"/>
<accession>A0A1V9G4G7</accession>